<feature type="region of interest" description="Disordered" evidence="1">
    <location>
        <begin position="28"/>
        <end position="51"/>
    </location>
</feature>
<dbReference type="AlphaFoldDB" id="A0A392LZF3"/>
<dbReference type="EMBL" id="LXQA010000960">
    <property type="protein sequence ID" value="MCH80355.1"/>
    <property type="molecule type" value="Genomic_DNA"/>
</dbReference>
<dbReference type="Proteomes" id="UP000265520">
    <property type="component" value="Unassembled WGS sequence"/>
</dbReference>
<evidence type="ECO:0000256" key="1">
    <source>
        <dbReference type="SAM" id="MobiDB-lite"/>
    </source>
</evidence>
<comment type="caution">
    <text evidence="2">The sequence shown here is derived from an EMBL/GenBank/DDBJ whole genome shotgun (WGS) entry which is preliminary data.</text>
</comment>
<reference evidence="2 3" key="1">
    <citation type="journal article" date="2018" name="Front. Plant Sci.">
        <title>Red Clover (Trifolium pratense) and Zigzag Clover (T. medium) - A Picture of Genomic Similarities and Differences.</title>
        <authorList>
            <person name="Dluhosova J."/>
            <person name="Istvanek J."/>
            <person name="Nedelnik J."/>
            <person name="Repkova J."/>
        </authorList>
    </citation>
    <scope>NUCLEOTIDE SEQUENCE [LARGE SCALE GENOMIC DNA]</scope>
    <source>
        <strain evidence="3">cv. 10/8</strain>
        <tissue evidence="2">Leaf</tissue>
    </source>
</reference>
<sequence>MSKEDTDHKSSGLASTCFGMVKAYENKPKTEDTSKGSLPSAGDESTEGAAKDTVEVSKYLEAFQKSLTKGTQFSGRYGWPWEVKAGESMEGAAKDTVEVSKYWEAFQKSFAKAIESDQNIVTDESMEGAAKDTVEVSKYSEAFQKSFTKGTQISGIYGWPWEAYKYQKSEEDVAKEDSCNTGN</sequence>
<protein>
    <submittedName>
        <fullName evidence="2">Uncharacterized protein</fullName>
    </submittedName>
</protein>
<accession>A0A392LZF3</accession>
<evidence type="ECO:0000313" key="2">
    <source>
        <dbReference type="EMBL" id="MCH80355.1"/>
    </source>
</evidence>
<organism evidence="2 3">
    <name type="scientific">Trifolium medium</name>
    <dbReference type="NCBI Taxonomy" id="97028"/>
    <lineage>
        <taxon>Eukaryota</taxon>
        <taxon>Viridiplantae</taxon>
        <taxon>Streptophyta</taxon>
        <taxon>Embryophyta</taxon>
        <taxon>Tracheophyta</taxon>
        <taxon>Spermatophyta</taxon>
        <taxon>Magnoliopsida</taxon>
        <taxon>eudicotyledons</taxon>
        <taxon>Gunneridae</taxon>
        <taxon>Pentapetalae</taxon>
        <taxon>rosids</taxon>
        <taxon>fabids</taxon>
        <taxon>Fabales</taxon>
        <taxon>Fabaceae</taxon>
        <taxon>Papilionoideae</taxon>
        <taxon>50 kb inversion clade</taxon>
        <taxon>NPAAA clade</taxon>
        <taxon>Hologalegina</taxon>
        <taxon>IRL clade</taxon>
        <taxon>Trifolieae</taxon>
        <taxon>Trifolium</taxon>
    </lineage>
</organism>
<proteinExistence type="predicted"/>
<gene>
    <name evidence="2" type="ORF">A2U01_0001122</name>
</gene>
<evidence type="ECO:0000313" key="3">
    <source>
        <dbReference type="Proteomes" id="UP000265520"/>
    </source>
</evidence>
<name>A0A392LZF3_9FABA</name>
<keyword evidence="3" id="KW-1185">Reference proteome</keyword>